<gene>
    <name evidence="5" type="ORF">SAMN05192554_1172</name>
</gene>
<dbReference type="STRING" id="996166.SAMN05192554_1172"/>
<dbReference type="InterPro" id="IPR006439">
    <property type="entry name" value="HAD-SF_hydro_IA"/>
</dbReference>
<dbReference type="Gene3D" id="1.20.120.1600">
    <property type="match status" value="1"/>
</dbReference>
<keyword evidence="4" id="KW-0460">Magnesium</keyword>
<dbReference type="OrthoDB" id="27736at2157"/>
<dbReference type="PANTHER" id="PTHR46470">
    <property type="entry name" value="N-ACYLNEURAMINATE-9-PHOSPHATASE"/>
    <property type="match status" value="1"/>
</dbReference>
<evidence type="ECO:0000256" key="4">
    <source>
        <dbReference type="ARBA" id="ARBA00022842"/>
    </source>
</evidence>
<dbReference type="SUPFAM" id="SSF56784">
    <property type="entry name" value="HAD-like"/>
    <property type="match status" value="1"/>
</dbReference>
<dbReference type="InterPro" id="IPR023214">
    <property type="entry name" value="HAD_sf"/>
</dbReference>
<dbReference type="Pfam" id="PF00702">
    <property type="entry name" value="Hydrolase"/>
    <property type="match status" value="1"/>
</dbReference>
<name>A0A1G9YZ13_9EURY</name>
<dbReference type="EMBL" id="FNIA01000017">
    <property type="protein sequence ID" value="SDN14314.1"/>
    <property type="molecule type" value="Genomic_DNA"/>
</dbReference>
<dbReference type="GO" id="GO:0016787">
    <property type="term" value="F:hydrolase activity"/>
    <property type="evidence" value="ECO:0007669"/>
    <property type="project" value="UniProtKB-KW"/>
</dbReference>
<dbReference type="PANTHER" id="PTHR46470:SF4">
    <property type="entry name" value="5-AMINO-6-(5-PHOSPHO-D-RIBITYLAMINO)URACIL PHOSPHATASE YIGB"/>
    <property type="match status" value="1"/>
</dbReference>
<dbReference type="SFLD" id="SFLDG01129">
    <property type="entry name" value="C1.5:_HAD__Beta-PGM__Phosphata"/>
    <property type="match status" value="1"/>
</dbReference>
<comment type="similarity">
    <text evidence="2">Belongs to the HAD-like hydrolase superfamily.</text>
</comment>
<dbReference type="GO" id="GO:0044281">
    <property type="term" value="P:small molecule metabolic process"/>
    <property type="evidence" value="ECO:0007669"/>
    <property type="project" value="UniProtKB-ARBA"/>
</dbReference>
<sequence>MTDADVDTVLFDLDDTLCRYQRSVGEVLSLAFDRTGVEPVFDADDYVASYDDYAERADSIDDLRRRCFADLAADRGLAPDAGRAVADAYTETRDQTAVEPLPGAAAAVEALATDHRLAIVTNGAPEMQTAKLGALPFGDRFEHVVHGGYDAPAKPSPEPFHHVLDLLDARADRAVHVGNSLGSDVRGAHAAGLRSVWLADGSTPAPTPTYAVERLDELVDPPWW</sequence>
<organism evidence="5 6">
    <name type="scientific">Haloarchaeobius iranensis</name>
    <dbReference type="NCBI Taxonomy" id="996166"/>
    <lineage>
        <taxon>Archaea</taxon>
        <taxon>Methanobacteriati</taxon>
        <taxon>Methanobacteriota</taxon>
        <taxon>Stenosarchaea group</taxon>
        <taxon>Halobacteria</taxon>
        <taxon>Halobacteriales</taxon>
        <taxon>Halorubellaceae</taxon>
        <taxon>Haloarchaeobius</taxon>
    </lineage>
</organism>
<reference evidence="5 6" key="1">
    <citation type="submission" date="2016-10" db="EMBL/GenBank/DDBJ databases">
        <authorList>
            <person name="de Groot N.N."/>
        </authorList>
    </citation>
    <scope>NUCLEOTIDE SEQUENCE [LARGE SCALE GENOMIC DNA]</scope>
    <source>
        <strain evidence="6">EB21,IBRC-M 10013,KCTC 4048</strain>
    </source>
</reference>
<dbReference type="InterPro" id="IPR036412">
    <property type="entry name" value="HAD-like_sf"/>
</dbReference>
<dbReference type="Proteomes" id="UP000199370">
    <property type="component" value="Unassembled WGS sequence"/>
</dbReference>
<dbReference type="RefSeq" id="WP_089734869.1">
    <property type="nucleotide sequence ID" value="NZ_FNIA01000017.1"/>
</dbReference>
<dbReference type="SFLD" id="SFLDS00003">
    <property type="entry name" value="Haloacid_Dehalogenase"/>
    <property type="match status" value="1"/>
</dbReference>
<evidence type="ECO:0000256" key="3">
    <source>
        <dbReference type="ARBA" id="ARBA00022801"/>
    </source>
</evidence>
<dbReference type="NCBIfam" id="TIGR01549">
    <property type="entry name" value="HAD-SF-IA-v1"/>
    <property type="match status" value="1"/>
</dbReference>
<evidence type="ECO:0000256" key="2">
    <source>
        <dbReference type="ARBA" id="ARBA00007958"/>
    </source>
</evidence>
<keyword evidence="6" id="KW-1185">Reference proteome</keyword>
<evidence type="ECO:0000313" key="5">
    <source>
        <dbReference type="EMBL" id="SDN14314.1"/>
    </source>
</evidence>
<accession>A0A1G9YZ13</accession>
<evidence type="ECO:0000313" key="6">
    <source>
        <dbReference type="Proteomes" id="UP000199370"/>
    </source>
</evidence>
<protein>
    <submittedName>
        <fullName evidence="5">Putative hydrolase of the HAD superfamily</fullName>
    </submittedName>
</protein>
<dbReference type="Gene3D" id="3.40.50.1000">
    <property type="entry name" value="HAD superfamily/HAD-like"/>
    <property type="match status" value="1"/>
</dbReference>
<evidence type="ECO:0000256" key="1">
    <source>
        <dbReference type="ARBA" id="ARBA00001946"/>
    </source>
</evidence>
<comment type="cofactor">
    <cofactor evidence="1">
        <name>Mg(2+)</name>
        <dbReference type="ChEBI" id="CHEBI:18420"/>
    </cofactor>
</comment>
<dbReference type="AlphaFoldDB" id="A0A1G9YZ13"/>
<keyword evidence="3 5" id="KW-0378">Hydrolase</keyword>
<dbReference type="InterPro" id="IPR051400">
    <property type="entry name" value="HAD-like_hydrolase"/>
</dbReference>
<proteinExistence type="inferred from homology"/>